<protein>
    <recommendedName>
        <fullName evidence="3">DUF4013 domain-containing protein</fullName>
    </recommendedName>
</protein>
<evidence type="ECO:0008006" key="3">
    <source>
        <dbReference type="Google" id="ProtNLM"/>
    </source>
</evidence>
<reference evidence="2" key="1">
    <citation type="submission" date="2020-02" db="EMBL/GenBank/DDBJ databases">
        <authorList>
            <person name="Meier V. D."/>
        </authorList>
    </citation>
    <scope>NUCLEOTIDE SEQUENCE</scope>
    <source>
        <strain evidence="2">AVDCRST_MAG59</strain>
    </source>
</reference>
<organism evidence="2">
    <name type="scientific">uncultured Thermomicrobiales bacterium</name>
    <dbReference type="NCBI Taxonomy" id="1645740"/>
    <lineage>
        <taxon>Bacteria</taxon>
        <taxon>Pseudomonadati</taxon>
        <taxon>Thermomicrobiota</taxon>
        <taxon>Thermomicrobia</taxon>
        <taxon>Thermomicrobiales</taxon>
        <taxon>environmental samples</taxon>
    </lineage>
</organism>
<dbReference type="Pfam" id="PF13197">
    <property type="entry name" value="DUF4013"/>
    <property type="match status" value="1"/>
</dbReference>
<proteinExistence type="predicted"/>
<dbReference type="AlphaFoldDB" id="A0A6J4TXR8"/>
<accession>A0A6J4TXR8</accession>
<name>A0A6J4TXR8_9BACT</name>
<gene>
    <name evidence="2" type="ORF">AVDCRST_MAG59-262</name>
</gene>
<keyword evidence="1" id="KW-0812">Transmembrane</keyword>
<feature type="transmembrane region" description="Helical" evidence="1">
    <location>
        <begin position="116"/>
        <end position="144"/>
    </location>
</feature>
<sequence>MDVGRAFKFVFDDPRWLLKLLIGGLFSVAAGFLNFIPVLGQVVAVAGGLVFTGYTLQLVRRVMDGYDTPLPEWDDIGGLLGIGLKGFVVQLGWSLPLIVLGLVVLLPGIAAENGGLIAFGSLVFLLLALATAVIAPAGLGRLAATGSIGEGLRIRLILEMVRNNIGDYVLLALAAVGAVLIGAAGFIVFLVGGLVTLPYALLVIAHLTGQAYFRSTSTLPVPAVAVSERPYLEP</sequence>
<keyword evidence="1" id="KW-1133">Transmembrane helix</keyword>
<feature type="transmembrane region" description="Helical" evidence="1">
    <location>
        <begin position="165"/>
        <end position="190"/>
    </location>
</feature>
<evidence type="ECO:0000256" key="1">
    <source>
        <dbReference type="SAM" id="Phobius"/>
    </source>
</evidence>
<feature type="transmembrane region" description="Helical" evidence="1">
    <location>
        <begin position="16"/>
        <end position="36"/>
    </location>
</feature>
<feature type="transmembrane region" description="Helical" evidence="1">
    <location>
        <begin position="87"/>
        <end position="110"/>
    </location>
</feature>
<dbReference type="EMBL" id="CADCWF010000008">
    <property type="protein sequence ID" value="CAA9535109.1"/>
    <property type="molecule type" value="Genomic_DNA"/>
</dbReference>
<dbReference type="InterPro" id="IPR025098">
    <property type="entry name" value="DUF4013"/>
</dbReference>
<evidence type="ECO:0000313" key="2">
    <source>
        <dbReference type="EMBL" id="CAA9535109.1"/>
    </source>
</evidence>
<keyword evidence="1" id="KW-0472">Membrane</keyword>